<feature type="region of interest" description="Disordered" evidence="1">
    <location>
        <begin position="55"/>
        <end position="96"/>
    </location>
</feature>
<protein>
    <submittedName>
        <fullName evidence="2">Zinc finger protein</fullName>
    </submittedName>
</protein>
<keyword evidence="3" id="KW-1185">Reference proteome</keyword>
<feature type="compositionally biased region" description="Polar residues" evidence="1">
    <location>
        <begin position="1"/>
        <end position="19"/>
    </location>
</feature>
<reference evidence="2" key="1">
    <citation type="journal article" date="2023" name="PLoS Negl. Trop. Dis.">
        <title>A genome sequence for Biomphalaria pfeifferi, the major vector snail for the human-infecting parasite Schistosoma mansoni.</title>
        <authorList>
            <person name="Bu L."/>
            <person name="Lu L."/>
            <person name="Laidemitt M.R."/>
            <person name="Zhang S.M."/>
            <person name="Mutuku M."/>
            <person name="Mkoji G."/>
            <person name="Steinauer M."/>
            <person name="Loker E.S."/>
        </authorList>
    </citation>
    <scope>NUCLEOTIDE SEQUENCE</scope>
    <source>
        <strain evidence="2">KasaAsao</strain>
    </source>
</reference>
<evidence type="ECO:0000313" key="2">
    <source>
        <dbReference type="EMBL" id="KAK0065760.1"/>
    </source>
</evidence>
<evidence type="ECO:0000313" key="3">
    <source>
        <dbReference type="Proteomes" id="UP001233172"/>
    </source>
</evidence>
<reference evidence="2" key="2">
    <citation type="submission" date="2023-04" db="EMBL/GenBank/DDBJ databases">
        <authorList>
            <person name="Bu L."/>
            <person name="Lu L."/>
            <person name="Laidemitt M.R."/>
            <person name="Zhang S.M."/>
            <person name="Mutuku M."/>
            <person name="Mkoji G."/>
            <person name="Steinauer M."/>
            <person name="Loker E.S."/>
        </authorList>
    </citation>
    <scope>NUCLEOTIDE SEQUENCE</scope>
    <source>
        <strain evidence="2">KasaAsao</strain>
        <tissue evidence="2">Whole Snail</tissue>
    </source>
</reference>
<name>A0AAD8C5D9_BIOPF</name>
<dbReference type="Proteomes" id="UP001233172">
    <property type="component" value="Unassembled WGS sequence"/>
</dbReference>
<comment type="caution">
    <text evidence="2">The sequence shown here is derived from an EMBL/GenBank/DDBJ whole genome shotgun (WGS) entry which is preliminary data.</text>
</comment>
<accession>A0AAD8C5D9</accession>
<sequence>MDSSESRPASPASIQSSLNGLPHMPMEHFDDRTENIEVYLVRFEEVARFYGLPEEKWSSGYPNASEAKPTKCTPNFPPASKKTTQPSNRRFSSSSS</sequence>
<organism evidence="2 3">
    <name type="scientific">Biomphalaria pfeifferi</name>
    <name type="common">Bloodfluke planorb</name>
    <name type="synonym">Freshwater snail</name>
    <dbReference type="NCBI Taxonomy" id="112525"/>
    <lineage>
        <taxon>Eukaryota</taxon>
        <taxon>Metazoa</taxon>
        <taxon>Spiralia</taxon>
        <taxon>Lophotrochozoa</taxon>
        <taxon>Mollusca</taxon>
        <taxon>Gastropoda</taxon>
        <taxon>Heterobranchia</taxon>
        <taxon>Euthyneura</taxon>
        <taxon>Panpulmonata</taxon>
        <taxon>Hygrophila</taxon>
        <taxon>Lymnaeoidea</taxon>
        <taxon>Planorbidae</taxon>
        <taxon>Biomphalaria</taxon>
    </lineage>
</organism>
<evidence type="ECO:0000256" key="1">
    <source>
        <dbReference type="SAM" id="MobiDB-lite"/>
    </source>
</evidence>
<proteinExistence type="predicted"/>
<dbReference type="EMBL" id="JASAOG010000012">
    <property type="protein sequence ID" value="KAK0065760.1"/>
    <property type="molecule type" value="Genomic_DNA"/>
</dbReference>
<dbReference type="AlphaFoldDB" id="A0AAD8C5D9"/>
<feature type="compositionally biased region" description="Polar residues" evidence="1">
    <location>
        <begin position="81"/>
        <end position="96"/>
    </location>
</feature>
<feature type="region of interest" description="Disordered" evidence="1">
    <location>
        <begin position="1"/>
        <end position="27"/>
    </location>
</feature>
<gene>
    <name evidence="2" type="ORF">Bpfe_004557</name>
</gene>